<gene>
    <name evidence="1" type="ORF">UFOVP176_12</name>
</gene>
<accession>A0A6J7WEP7</accession>
<evidence type="ECO:0000313" key="1">
    <source>
        <dbReference type="EMBL" id="CAB5194492.1"/>
    </source>
</evidence>
<protein>
    <submittedName>
        <fullName evidence="1">Uncharacterized protein</fullName>
    </submittedName>
</protein>
<proteinExistence type="predicted"/>
<name>A0A6J7WEP7_9CAUD</name>
<dbReference type="EMBL" id="LR798224">
    <property type="protein sequence ID" value="CAB5194492.1"/>
    <property type="molecule type" value="Genomic_DNA"/>
</dbReference>
<sequence length="123" mass="14136">MNTLYAGKYVALLFLARDLAHRVHLKTRSFSEHSATNDFYNDIIPLADDFAQKFQGCYGTLIDVPLMANEHKGTLLAVLTKHTDWIEENREKICPRENTAIHNIIDEAVGIYDQAKYHLNFLK</sequence>
<dbReference type="Pfam" id="PF19174">
    <property type="entry name" value="DUF5856"/>
    <property type="match status" value="1"/>
</dbReference>
<dbReference type="InterPro" id="IPR043876">
    <property type="entry name" value="DUF5856"/>
</dbReference>
<reference evidence="1" key="1">
    <citation type="submission" date="2020-05" db="EMBL/GenBank/DDBJ databases">
        <authorList>
            <person name="Chiriac C."/>
            <person name="Salcher M."/>
            <person name="Ghai R."/>
            <person name="Kavagutti S V."/>
        </authorList>
    </citation>
    <scope>NUCLEOTIDE SEQUENCE</scope>
</reference>
<organism evidence="1">
    <name type="scientific">uncultured Caudovirales phage</name>
    <dbReference type="NCBI Taxonomy" id="2100421"/>
    <lineage>
        <taxon>Viruses</taxon>
        <taxon>Duplodnaviria</taxon>
        <taxon>Heunggongvirae</taxon>
        <taxon>Uroviricota</taxon>
        <taxon>Caudoviricetes</taxon>
        <taxon>Peduoviridae</taxon>
        <taxon>Maltschvirus</taxon>
        <taxon>Maltschvirus maltsch</taxon>
    </lineage>
</organism>